<keyword evidence="1" id="KW-0175">Coiled coil</keyword>
<feature type="compositionally biased region" description="Polar residues" evidence="2">
    <location>
        <begin position="417"/>
        <end position="431"/>
    </location>
</feature>
<dbReference type="EMBL" id="ADBV01002844">
    <property type="protein sequence ID" value="EJW82486.1"/>
    <property type="molecule type" value="Genomic_DNA"/>
</dbReference>
<keyword evidence="3" id="KW-0812">Transmembrane</keyword>
<comment type="caution">
    <text evidence="4">The sequence shown here is derived from an EMBL/GenBank/DDBJ whole genome shotgun (WGS) entry which is preliminary data.</text>
</comment>
<evidence type="ECO:0000313" key="5">
    <source>
        <dbReference type="Proteomes" id="UP000004810"/>
    </source>
</evidence>
<feature type="non-terminal residue" evidence="4">
    <location>
        <position position="446"/>
    </location>
</feature>
<feature type="transmembrane region" description="Helical" evidence="3">
    <location>
        <begin position="83"/>
        <end position="106"/>
    </location>
</feature>
<feature type="coiled-coil region" evidence="1">
    <location>
        <begin position="243"/>
        <end position="270"/>
    </location>
</feature>
<keyword evidence="3" id="KW-1133">Transmembrane helix</keyword>
<accession>J9EJ55</accession>
<protein>
    <submittedName>
        <fullName evidence="4">Uncharacterized protein</fullName>
    </submittedName>
</protein>
<evidence type="ECO:0000256" key="3">
    <source>
        <dbReference type="SAM" id="Phobius"/>
    </source>
</evidence>
<proteinExistence type="predicted"/>
<dbReference type="AlphaFoldDB" id="J9EJ55"/>
<gene>
    <name evidence="4" type="ORF">WUBG_06604</name>
</gene>
<feature type="coiled-coil region" evidence="1">
    <location>
        <begin position="124"/>
        <end position="154"/>
    </location>
</feature>
<evidence type="ECO:0000256" key="2">
    <source>
        <dbReference type="SAM" id="MobiDB-lite"/>
    </source>
</evidence>
<organism evidence="4 5">
    <name type="scientific">Wuchereria bancrofti</name>
    <dbReference type="NCBI Taxonomy" id="6293"/>
    <lineage>
        <taxon>Eukaryota</taxon>
        <taxon>Metazoa</taxon>
        <taxon>Ecdysozoa</taxon>
        <taxon>Nematoda</taxon>
        <taxon>Chromadorea</taxon>
        <taxon>Rhabditida</taxon>
        <taxon>Spirurina</taxon>
        <taxon>Spiruromorpha</taxon>
        <taxon>Filarioidea</taxon>
        <taxon>Onchocercidae</taxon>
        <taxon>Wuchereria</taxon>
    </lineage>
</organism>
<feature type="region of interest" description="Disordered" evidence="2">
    <location>
        <begin position="417"/>
        <end position="446"/>
    </location>
</feature>
<keyword evidence="3" id="KW-0472">Membrane</keyword>
<dbReference type="Proteomes" id="UP000004810">
    <property type="component" value="Unassembled WGS sequence"/>
</dbReference>
<evidence type="ECO:0000313" key="4">
    <source>
        <dbReference type="EMBL" id="EJW82486.1"/>
    </source>
</evidence>
<name>J9EJ55_WUCBA</name>
<sequence>MHPLVRSKTENMQTTNEQQTNFIKTGVSWRENKQTESTTTTTTTATSKFQIFQKMNSYQQLSEQYANKMAQTFQNLYSAFYNFLKYIGTIVVHFIIWLYSIIYEWLISSGSSTIISGTSTGNILNQKQIQKTTIEKVQENLQQQNEQQQQQHSSSMDANITFQRWPSVDQSVIQPVEFYSRKQIYRSDFNWPTLEDSNVAVTTLPSPPPPPPPPTTPSISLPLPIFKTVPPKGGVAVLPLDIMAEAHARVKEREQKLIEQEAELQKNNEMNNDWTVTSKKFLPAQWKMPISKIDEKSMIENKESEDGEILRSTRRNIVSRISRTTDQDAQFIFHAPTHQNVTSNRLTTDGNFLMGRSVFSPIREAEEMRDRVNRRMTETPSETFFSSRLNTPLDDFSMTSRINTPFEVALDSQMDSFSRYPTSRSRSQSRIHTVISPPPTNQMHSP</sequence>
<reference evidence="5" key="1">
    <citation type="submission" date="2012-08" db="EMBL/GenBank/DDBJ databases">
        <title>The Genome Sequence of Wuchereria bancrofti.</title>
        <authorList>
            <person name="Nutman T.B."/>
            <person name="Fink D.L."/>
            <person name="Russ C."/>
            <person name="Young S."/>
            <person name="Zeng Q."/>
            <person name="Koehrsen M."/>
            <person name="Alvarado L."/>
            <person name="Berlin A."/>
            <person name="Chapman S.B."/>
            <person name="Chen Z."/>
            <person name="Freedman E."/>
            <person name="Gellesch M."/>
            <person name="Goldberg J."/>
            <person name="Griggs A."/>
            <person name="Gujja S."/>
            <person name="Heilman E.R."/>
            <person name="Heiman D."/>
            <person name="Hepburn T."/>
            <person name="Howarth C."/>
            <person name="Jen D."/>
            <person name="Larson L."/>
            <person name="Lewis B."/>
            <person name="Mehta T."/>
            <person name="Park D."/>
            <person name="Pearson M."/>
            <person name="Roberts A."/>
            <person name="Saif S."/>
            <person name="Shea T."/>
            <person name="Shenoy N."/>
            <person name="Sisk P."/>
            <person name="Stolte C."/>
            <person name="Sykes S."/>
            <person name="Walk T."/>
            <person name="White J."/>
            <person name="Yandava C."/>
            <person name="Haas B."/>
            <person name="Henn M.R."/>
            <person name="Nusbaum C."/>
            <person name="Birren B."/>
        </authorList>
    </citation>
    <scope>NUCLEOTIDE SEQUENCE [LARGE SCALE GENOMIC DNA]</scope>
    <source>
        <strain evidence="5">NA</strain>
    </source>
</reference>
<evidence type="ECO:0000256" key="1">
    <source>
        <dbReference type="SAM" id="Coils"/>
    </source>
</evidence>